<evidence type="ECO:0000256" key="6">
    <source>
        <dbReference type="ARBA" id="ARBA00022989"/>
    </source>
</evidence>
<keyword evidence="4 10" id="KW-0812">Transmembrane</keyword>
<evidence type="ECO:0000256" key="5">
    <source>
        <dbReference type="ARBA" id="ARBA00022958"/>
    </source>
</evidence>
<accession>A0AAD9U4U2</accession>
<dbReference type="AlphaFoldDB" id="A0AAD9U4U2"/>
<dbReference type="GO" id="GO:1902600">
    <property type="term" value="P:proton transmembrane transport"/>
    <property type="evidence" value="ECO:0007669"/>
    <property type="project" value="InterPro"/>
</dbReference>
<feature type="transmembrane region" description="Helical" evidence="10">
    <location>
        <begin position="103"/>
        <end position="123"/>
    </location>
</feature>
<evidence type="ECO:0000256" key="10">
    <source>
        <dbReference type="SAM" id="Phobius"/>
    </source>
</evidence>
<evidence type="ECO:0000256" key="3">
    <source>
        <dbReference type="ARBA" id="ARBA00022538"/>
    </source>
</evidence>
<evidence type="ECO:0008006" key="16">
    <source>
        <dbReference type="Google" id="ProtNLM"/>
    </source>
</evidence>
<dbReference type="InterPro" id="IPR006153">
    <property type="entry name" value="Cation/H_exchanger_TM"/>
</dbReference>
<comment type="similarity">
    <text evidence="9">Belongs to the monovalent cation:proton antiporter 2 (CPA2) transporter (TC 2.A.37) family. CHX (TC 2.A.37.4) subfamily.</text>
</comment>
<feature type="transmembrane region" description="Helical" evidence="10">
    <location>
        <begin position="34"/>
        <end position="56"/>
    </location>
</feature>
<feature type="transmembrane region" description="Helical" evidence="10">
    <location>
        <begin position="197"/>
        <end position="217"/>
    </location>
</feature>
<feature type="transmembrane region" description="Helical" evidence="10">
    <location>
        <begin position="346"/>
        <end position="368"/>
    </location>
</feature>
<dbReference type="Pfam" id="PF23256">
    <property type="entry name" value="CHX17_2nd"/>
    <property type="match status" value="1"/>
</dbReference>
<dbReference type="Proteomes" id="UP001280121">
    <property type="component" value="Unassembled WGS sequence"/>
</dbReference>
<feature type="transmembrane region" description="Helical" evidence="10">
    <location>
        <begin position="411"/>
        <end position="434"/>
    </location>
</feature>
<evidence type="ECO:0000256" key="4">
    <source>
        <dbReference type="ARBA" id="ARBA00022692"/>
    </source>
</evidence>
<dbReference type="GO" id="GO:0006813">
    <property type="term" value="P:potassium ion transport"/>
    <property type="evidence" value="ECO:0007669"/>
    <property type="project" value="UniProtKB-KW"/>
</dbReference>
<keyword evidence="5" id="KW-0630">Potassium</keyword>
<evidence type="ECO:0000313" key="14">
    <source>
        <dbReference type="EMBL" id="KAK2647455.1"/>
    </source>
</evidence>
<sequence length="794" mass="88445">MDSAENRTPQSLYCEPTGSITSGGLLFGHNITNAVFPLLLMQISLANLFTAIFQILLKPFGQFSFIPQLLGGITIGPSCLSRYEKISDHIFSSKKGVMMVNAFENVGLIFLFFLLSVQIDLNVLKRPGKLAFAIGISALILPFLITLAIALFLKEYISDEELQGSLSMVAFLESGTSFHQILYFLKDLKMLNSELSRIALVSALISGIGNWVYLTIIDQLFAYSKSAQWHTIVFALTSHLFMIIVIVFAFRPLILWMMRKTPERKSLKESHVAVVIIMVLCCALYAEIIGLHPLHGPIVLGMATPDSPPMGSTLSNQFGCFVWGVLMPGFMINVGKRINLFELQIGNFLIVAFITFTSGLAKFIGTLVPSLYFKMPLRDAFPLGLILSGRGLFDILFFYRAKQAELISDEIFGIMAITVIVHSAIIAPIVRAVYDTTKRYMAYNRRTIQHTKQQGELRIVACIHEPDSVLPILNILEISTPTEKSPLAVYVLNLEELTGRTMPIFIPHQYSKTPTLSPSLSSSSSSSSSSSLTSLAKVKPTRASRILNVFHQYEQQRGRSVVIQCFTSVAPYSTMHDDIISLAHNKCTTLVIIPFEKFDSPYVRTVNKNVLEHVPCSVAIFLSRGILVDSKYLHSQPVISVCVIFIGGCDDREALAYGARMYENPNILLTIVVFIDANAITNSEFVEKRHDQQAVANFRINSYENTNVTYKEERLAGVSDTINALQLIEKDYDLILVGRRHNKYSTLLKGLSDWSEFEELGVIGDIFASSDIRSRASLLVVQQQASVVEEMIET</sequence>
<gene>
    <name evidence="14" type="ORF">Ddye_014944</name>
</gene>
<protein>
    <recommendedName>
        <fullName evidence="16">Cation/H+ exchanger domain-containing protein</fullName>
    </recommendedName>
</protein>
<evidence type="ECO:0000313" key="15">
    <source>
        <dbReference type="Proteomes" id="UP001280121"/>
    </source>
</evidence>
<feature type="transmembrane region" description="Helical" evidence="10">
    <location>
        <begin position="229"/>
        <end position="250"/>
    </location>
</feature>
<feature type="domain" description="Cation/H(+) antiporter C-terminal" evidence="13">
    <location>
        <begin position="639"/>
        <end position="784"/>
    </location>
</feature>
<dbReference type="EMBL" id="JANJYI010000005">
    <property type="protein sequence ID" value="KAK2647455.1"/>
    <property type="molecule type" value="Genomic_DNA"/>
</dbReference>
<dbReference type="GO" id="GO:0006885">
    <property type="term" value="P:regulation of pH"/>
    <property type="evidence" value="ECO:0007669"/>
    <property type="project" value="TreeGrafter"/>
</dbReference>
<evidence type="ECO:0000256" key="2">
    <source>
        <dbReference type="ARBA" id="ARBA00022448"/>
    </source>
</evidence>
<feature type="domain" description="Cation/H+ exchanger transmembrane" evidence="11">
    <location>
        <begin position="50"/>
        <end position="430"/>
    </location>
</feature>
<comment type="caution">
    <text evidence="14">The sequence shown here is derived from an EMBL/GenBank/DDBJ whole genome shotgun (WGS) entry which is preliminary data.</text>
</comment>
<feature type="transmembrane region" description="Helical" evidence="10">
    <location>
        <begin position="314"/>
        <end position="334"/>
    </location>
</feature>
<evidence type="ECO:0000259" key="12">
    <source>
        <dbReference type="Pfam" id="PF23256"/>
    </source>
</evidence>
<keyword evidence="2" id="KW-0813">Transport</keyword>
<evidence type="ECO:0000256" key="7">
    <source>
        <dbReference type="ARBA" id="ARBA00023065"/>
    </source>
</evidence>
<dbReference type="Gene3D" id="1.20.1530.20">
    <property type="match status" value="1"/>
</dbReference>
<name>A0AAD9U4U2_9ROSI</name>
<comment type="subcellular location">
    <subcellularLocation>
        <location evidence="1">Membrane</location>
        <topology evidence="1">Multi-pass membrane protein</topology>
    </subcellularLocation>
</comment>
<proteinExistence type="inferred from homology"/>
<organism evidence="14 15">
    <name type="scientific">Dipteronia dyeriana</name>
    <dbReference type="NCBI Taxonomy" id="168575"/>
    <lineage>
        <taxon>Eukaryota</taxon>
        <taxon>Viridiplantae</taxon>
        <taxon>Streptophyta</taxon>
        <taxon>Embryophyta</taxon>
        <taxon>Tracheophyta</taxon>
        <taxon>Spermatophyta</taxon>
        <taxon>Magnoliopsida</taxon>
        <taxon>eudicotyledons</taxon>
        <taxon>Gunneridae</taxon>
        <taxon>Pentapetalae</taxon>
        <taxon>rosids</taxon>
        <taxon>malvids</taxon>
        <taxon>Sapindales</taxon>
        <taxon>Sapindaceae</taxon>
        <taxon>Hippocastanoideae</taxon>
        <taxon>Acereae</taxon>
        <taxon>Dipteronia</taxon>
    </lineage>
</organism>
<keyword evidence="15" id="KW-1185">Reference proteome</keyword>
<evidence type="ECO:0000256" key="1">
    <source>
        <dbReference type="ARBA" id="ARBA00004141"/>
    </source>
</evidence>
<feature type="transmembrane region" description="Helical" evidence="10">
    <location>
        <begin position="380"/>
        <end position="399"/>
    </location>
</feature>
<evidence type="ECO:0000256" key="8">
    <source>
        <dbReference type="ARBA" id="ARBA00023136"/>
    </source>
</evidence>
<dbReference type="GO" id="GO:0016020">
    <property type="term" value="C:membrane"/>
    <property type="evidence" value="ECO:0007669"/>
    <property type="project" value="UniProtKB-SubCell"/>
</dbReference>
<dbReference type="PANTHER" id="PTHR32468:SF96">
    <property type="entry name" value="CATION_H(+) ANTIPORTER 26-RELATED"/>
    <property type="match status" value="1"/>
</dbReference>
<dbReference type="GO" id="GO:0012505">
    <property type="term" value="C:endomembrane system"/>
    <property type="evidence" value="ECO:0007669"/>
    <property type="project" value="TreeGrafter"/>
</dbReference>
<keyword evidence="6 10" id="KW-1133">Transmembrane helix</keyword>
<feature type="domain" description="Cation/H(+) antiporter central" evidence="12">
    <location>
        <begin position="549"/>
        <end position="626"/>
    </location>
</feature>
<keyword evidence="7" id="KW-0406">Ion transport</keyword>
<dbReference type="InterPro" id="IPR050794">
    <property type="entry name" value="CPA2_transporter"/>
</dbReference>
<dbReference type="PANTHER" id="PTHR32468">
    <property type="entry name" value="CATION/H + ANTIPORTER"/>
    <property type="match status" value="1"/>
</dbReference>
<dbReference type="InterPro" id="IPR057291">
    <property type="entry name" value="CHX17_2nd"/>
</dbReference>
<dbReference type="InterPro" id="IPR038770">
    <property type="entry name" value="Na+/solute_symporter_sf"/>
</dbReference>
<evidence type="ECO:0000259" key="11">
    <source>
        <dbReference type="Pfam" id="PF00999"/>
    </source>
</evidence>
<keyword evidence="3" id="KW-0633">Potassium transport</keyword>
<dbReference type="Pfam" id="PF00999">
    <property type="entry name" value="Na_H_Exchanger"/>
    <property type="match status" value="1"/>
</dbReference>
<feature type="transmembrane region" description="Helical" evidence="10">
    <location>
        <begin position="271"/>
        <end position="294"/>
    </location>
</feature>
<feature type="transmembrane region" description="Helical" evidence="10">
    <location>
        <begin position="130"/>
        <end position="153"/>
    </location>
</feature>
<feature type="transmembrane region" description="Helical" evidence="10">
    <location>
        <begin position="165"/>
        <end position="185"/>
    </location>
</feature>
<keyword evidence="8 10" id="KW-0472">Membrane</keyword>
<evidence type="ECO:0000256" key="9">
    <source>
        <dbReference type="ARBA" id="ARBA00038341"/>
    </source>
</evidence>
<reference evidence="14" key="1">
    <citation type="journal article" date="2023" name="Plant J.">
        <title>Genome sequences and population genomics provide insights into the demographic history, inbreeding, and mutation load of two 'living fossil' tree species of Dipteronia.</title>
        <authorList>
            <person name="Feng Y."/>
            <person name="Comes H.P."/>
            <person name="Chen J."/>
            <person name="Zhu S."/>
            <person name="Lu R."/>
            <person name="Zhang X."/>
            <person name="Li P."/>
            <person name="Qiu J."/>
            <person name="Olsen K.M."/>
            <person name="Qiu Y."/>
        </authorList>
    </citation>
    <scope>NUCLEOTIDE SEQUENCE</scope>
    <source>
        <strain evidence="14">KIB01</strain>
    </source>
</reference>
<evidence type="ECO:0000259" key="13">
    <source>
        <dbReference type="Pfam" id="PF23259"/>
    </source>
</evidence>
<dbReference type="GO" id="GO:0015297">
    <property type="term" value="F:antiporter activity"/>
    <property type="evidence" value="ECO:0007669"/>
    <property type="project" value="InterPro"/>
</dbReference>
<dbReference type="Pfam" id="PF23259">
    <property type="entry name" value="CHX17_C"/>
    <property type="match status" value="1"/>
</dbReference>
<dbReference type="InterPro" id="IPR057290">
    <property type="entry name" value="CHX17_C"/>
</dbReference>